<gene>
    <name evidence="3" type="ORF">Pmgp_03728</name>
</gene>
<keyword evidence="1" id="KW-0238">DNA-binding</keyword>
<dbReference type="InterPro" id="IPR050807">
    <property type="entry name" value="TransReg_Diox_bact_type"/>
</dbReference>
<dbReference type="PROSITE" id="PS50943">
    <property type="entry name" value="HTH_CROC1"/>
    <property type="match status" value="1"/>
</dbReference>
<evidence type="ECO:0000313" key="3">
    <source>
        <dbReference type="EMBL" id="TEB06448.1"/>
    </source>
</evidence>
<dbReference type="EMBL" id="QFFZ01000092">
    <property type="protein sequence ID" value="TEB06448.1"/>
    <property type="molecule type" value="Genomic_DNA"/>
</dbReference>
<dbReference type="PANTHER" id="PTHR46797">
    <property type="entry name" value="HTH-TYPE TRANSCRIPTIONAL REGULATOR"/>
    <property type="match status" value="1"/>
</dbReference>
<dbReference type="Pfam" id="PF01381">
    <property type="entry name" value="HTH_3"/>
    <property type="match status" value="1"/>
</dbReference>
<dbReference type="Proteomes" id="UP000297597">
    <property type="component" value="Unassembled WGS sequence"/>
</dbReference>
<comment type="caution">
    <text evidence="3">The sequence shown here is derived from an EMBL/GenBank/DDBJ whole genome shotgun (WGS) entry which is preliminary data.</text>
</comment>
<dbReference type="OrthoDB" id="9812495at2"/>
<dbReference type="SUPFAM" id="SSF47413">
    <property type="entry name" value="lambda repressor-like DNA-binding domains"/>
    <property type="match status" value="1"/>
</dbReference>
<dbReference type="GO" id="GO:0003700">
    <property type="term" value="F:DNA-binding transcription factor activity"/>
    <property type="evidence" value="ECO:0007669"/>
    <property type="project" value="TreeGrafter"/>
</dbReference>
<evidence type="ECO:0000256" key="1">
    <source>
        <dbReference type="ARBA" id="ARBA00023125"/>
    </source>
</evidence>
<keyword evidence="4" id="KW-1185">Reference proteome</keyword>
<dbReference type="GO" id="GO:0003677">
    <property type="term" value="F:DNA binding"/>
    <property type="evidence" value="ECO:0007669"/>
    <property type="project" value="UniProtKB-KW"/>
</dbReference>
<dbReference type="Gene3D" id="1.10.260.40">
    <property type="entry name" value="lambda repressor-like DNA-binding domains"/>
    <property type="match status" value="1"/>
</dbReference>
<feature type="domain" description="HTH cro/C1-type" evidence="2">
    <location>
        <begin position="13"/>
        <end position="67"/>
    </location>
</feature>
<proteinExistence type="predicted"/>
<evidence type="ECO:0000259" key="2">
    <source>
        <dbReference type="PROSITE" id="PS50943"/>
    </source>
</evidence>
<dbReference type="RefSeq" id="WP_134216134.1">
    <property type="nucleotide sequence ID" value="NZ_QFFZ01000092.1"/>
</dbReference>
<dbReference type="InterPro" id="IPR010982">
    <property type="entry name" value="Lambda_DNA-bd_dom_sf"/>
</dbReference>
<name>A0A4Y7RBQ5_9FIRM</name>
<dbReference type="InterPro" id="IPR001387">
    <property type="entry name" value="Cro/C1-type_HTH"/>
</dbReference>
<dbReference type="GO" id="GO:0005829">
    <property type="term" value="C:cytosol"/>
    <property type="evidence" value="ECO:0007669"/>
    <property type="project" value="TreeGrafter"/>
</dbReference>
<dbReference type="CDD" id="cd00093">
    <property type="entry name" value="HTH_XRE"/>
    <property type="match status" value="1"/>
</dbReference>
<dbReference type="SMART" id="SM00530">
    <property type="entry name" value="HTH_XRE"/>
    <property type="match status" value="1"/>
</dbReference>
<evidence type="ECO:0000313" key="4">
    <source>
        <dbReference type="Proteomes" id="UP000297597"/>
    </source>
</evidence>
<protein>
    <recommendedName>
        <fullName evidence="2">HTH cro/C1-type domain-containing protein</fullName>
    </recommendedName>
</protein>
<sequence length="113" mass="12481">MGAPTFAQIGARIREIRESRNITQKQLADALQVTRPVITKIESGNKAVNAVELKIIADALGTSIDVFMSVPTEESLVARFRAKGDNDTEFLEAVNLVEGLFRDILGQLRIRRS</sequence>
<dbReference type="PANTHER" id="PTHR46797:SF1">
    <property type="entry name" value="METHYLPHOSPHONATE SYNTHASE"/>
    <property type="match status" value="1"/>
</dbReference>
<dbReference type="AlphaFoldDB" id="A0A4Y7RBQ5"/>
<accession>A0A4Y7RBQ5</accession>
<organism evidence="3 4">
    <name type="scientific">Pelotomaculum propionicicum</name>
    <dbReference type="NCBI Taxonomy" id="258475"/>
    <lineage>
        <taxon>Bacteria</taxon>
        <taxon>Bacillati</taxon>
        <taxon>Bacillota</taxon>
        <taxon>Clostridia</taxon>
        <taxon>Eubacteriales</taxon>
        <taxon>Desulfotomaculaceae</taxon>
        <taxon>Pelotomaculum</taxon>
    </lineage>
</organism>
<reference evidence="3 4" key="1">
    <citation type="journal article" date="2018" name="Environ. Microbiol.">
        <title>Novel energy conservation strategies and behaviour of Pelotomaculum schinkii driving syntrophic propionate catabolism.</title>
        <authorList>
            <person name="Hidalgo-Ahumada C.A.P."/>
            <person name="Nobu M.K."/>
            <person name="Narihiro T."/>
            <person name="Tamaki H."/>
            <person name="Liu W.T."/>
            <person name="Kamagata Y."/>
            <person name="Stams A.J.M."/>
            <person name="Imachi H."/>
            <person name="Sousa D.Z."/>
        </authorList>
    </citation>
    <scope>NUCLEOTIDE SEQUENCE [LARGE SCALE GENOMIC DNA]</scope>
    <source>
        <strain evidence="3 4">MGP</strain>
    </source>
</reference>